<evidence type="ECO:0000313" key="1">
    <source>
        <dbReference type="EMBL" id="EEO40000.2"/>
    </source>
</evidence>
<protein>
    <submittedName>
        <fullName evidence="1">Uncharacterized protein</fullName>
    </submittedName>
</protein>
<proteinExistence type="predicted"/>
<dbReference type="RefSeq" id="WP_008795351.1">
    <property type="nucleotide sequence ID" value="NZ_KQ235737.1"/>
</dbReference>
<dbReference type="EMBL" id="ACDE02000019">
    <property type="protein sequence ID" value="EEO40000.2"/>
    <property type="molecule type" value="Genomic_DNA"/>
</dbReference>
<evidence type="ECO:0000313" key="2">
    <source>
        <dbReference type="Proteomes" id="UP000004925"/>
    </source>
</evidence>
<dbReference type="Proteomes" id="UP000004925">
    <property type="component" value="Unassembled WGS sequence"/>
</dbReference>
<organism evidence="1 2">
    <name type="scientific">Fusobacterium vincentii 4_1_13</name>
    <dbReference type="NCBI Taxonomy" id="469606"/>
    <lineage>
        <taxon>Bacteria</taxon>
        <taxon>Fusobacteriati</taxon>
        <taxon>Fusobacteriota</taxon>
        <taxon>Fusobacteriia</taxon>
        <taxon>Fusobacteriales</taxon>
        <taxon>Fusobacteriaceae</taxon>
        <taxon>Fusobacterium</taxon>
    </lineage>
</organism>
<name>A0A0M1VTJ1_FUSVC</name>
<reference evidence="1 2" key="1">
    <citation type="submission" date="2011-10" db="EMBL/GenBank/DDBJ databases">
        <title>The Genome Sequence of Fusobacterium sp. 4_1_13.</title>
        <authorList>
            <consortium name="The Broad Institute Genome Sequencing Platform"/>
            <person name="Earl A."/>
            <person name="Ward D."/>
            <person name="Feldgarden M."/>
            <person name="Gevers D."/>
            <person name="Strauss J."/>
            <person name="Ambrose C."/>
            <person name="Allen-Vercoe E."/>
            <person name="Young S.K."/>
            <person name="Zeng Q."/>
            <person name="Gargeya S."/>
            <person name="Fitzgerald M."/>
            <person name="Haas B."/>
            <person name="Abouelleil A."/>
            <person name="Alvarado L."/>
            <person name="Arachchi H.M."/>
            <person name="Berlin A."/>
            <person name="Brown A."/>
            <person name="Chapman S.B."/>
            <person name="Chen Z."/>
            <person name="Dunbar C."/>
            <person name="Freedman E."/>
            <person name="Gearin G."/>
            <person name="Goldberg J."/>
            <person name="Griggs A."/>
            <person name="Gujja S."/>
            <person name="Heiman D."/>
            <person name="Howarth C."/>
            <person name="Larson L."/>
            <person name="Lui A."/>
            <person name="MacDonald P.J."/>
            <person name="Montmayeur A."/>
            <person name="Murphy C."/>
            <person name="Neiman D."/>
            <person name="Pearson M."/>
            <person name="Priest M."/>
            <person name="Roberts A."/>
            <person name="Saif S."/>
            <person name="Shea T."/>
            <person name="Shenoy N."/>
            <person name="Sisk P."/>
            <person name="Stolte C."/>
            <person name="Sykes S."/>
            <person name="Wortman J."/>
            <person name="Nusbaum C."/>
            <person name="Birren B."/>
        </authorList>
    </citation>
    <scope>NUCLEOTIDE SEQUENCE [LARGE SCALE GENOMIC DNA]</scope>
    <source>
        <strain evidence="1 2">4_1_13</strain>
    </source>
</reference>
<gene>
    <name evidence="1" type="ORF">FSCG_00713</name>
</gene>
<sequence length="76" mass="8648">MNKQFRTLDYICQLVKSGASVKLDIATYDFEYIRKVAESLSDKSTLTIIFSKETMVDGNYLLDIVKLAPGRIILEL</sequence>
<dbReference type="AlphaFoldDB" id="A0A0M1VTJ1"/>
<comment type="caution">
    <text evidence="1">The sequence shown here is derived from an EMBL/GenBank/DDBJ whole genome shotgun (WGS) entry which is preliminary data.</text>
</comment>
<accession>A0A0M1VTJ1</accession>